<gene>
    <name evidence="1" type="ORF">CEN89_176</name>
</gene>
<dbReference type="EMBL" id="VMGK01000004">
    <property type="protein sequence ID" value="TSC93272.1"/>
    <property type="molecule type" value="Genomic_DNA"/>
</dbReference>
<name>A0A554LK86_9BACT</name>
<evidence type="ECO:0000313" key="2">
    <source>
        <dbReference type="Proteomes" id="UP000315689"/>
    </source>
</evidence>
<reference evidence="1 2" key="1">
    <citation type="submission" date="2017-07" db="EMBL/GenBank/DDBJ databases">
        <title>Mechanisms for carbon and nitrogen cycling indicate functional differentiation within the Candidate Phyla Radiation.</title>
        <authorList>
            <person name="Danczak R.E."/>
            <person name="Johnston M.D."/>
            <person name="Kenah C."/>
            <person name="Slattery M."/>
            <person name="Wrighton K.C."/>
            <person name="Wilkins M.J."/>
        </authorList>
    </citation>
    <scope>NUCLEOTIDE SEQUENCE [LARGE SCALE GENOMIC DNA]</scope>
    <source>
        <strain evidence="1">Licking1014_7</strain>
    </source>
</reference>
<accession>A0A554LK86</accession>
<dbReference type="AlphaFoldDB" id="A0A554LK86"/>
<evidence type="ECO:0000313" key="1">
    <source>
        <dbReference type="EMBL" id="TSC93272.1"/>
    </source>
</evidence>
<sequence length="73" mass="8283">MPGHNHTAIVFLPKRVVIEKEKLAEIGLRPRDIDVKALSHPLFSGNTTFRTVRPWECTDDCASALRKKCQHCV</sequence>
<protein>
    <submittedName>
        <fullName evidence="1">Uncharacterized protein</fullName>
    </submittedName>
</protein>
<comment type="caution">
    <text evidence="1">The sequence shown here is derived from an EMBL/GenBank/DDBJ whole genome shotgun (WGS) entry which is preliminary data.</text>
</comment>
<dbReference type="Proteomes" id="UP000315689">
    <property type="component" value="Unassembled WGS sequence"/>
</dbReference>
<proteinExistence type="predicted"/>
<organism evidence="1 2">
    <name type="scientific">Candidatus Berkelbacteria bacterium Licking1014_7</name>
    <dbReference type="NCBI Taxonomy" id="2017147"/>
    <lineage>
        <taxon>Bacteria</taxon>
        <taxon>Candidatus Berkelbacteria</taxon>
    </lineage>
</organism>